<organism evidence="1 2">
    <name type="scientific">Gossypium stocksii</name>
    <dbReference type="NCBI Taxonomy" id="47602"/>
    <lineage>
        <taxon>Eukaryota</taxon>
        <taxon>Viridiplantae</taxon>
        <taxon>Streptophyta</taxon>
        <taxon>Embryophyta</taxon>
        <taxon>Tracheophyta</taxon>
        <taxon>Spermatophyta</taxon>
        <taxon>Magnoliopsida</taxon>
        <taxon>eudicotyledons</taxon>
        <taxon>Gunneridae</taxon>
        <taxon>Pentapetalae</taxon>
        <taxon>rosids</taxon>
        <taxon>malvids</taxon>
        <taxon>Malvales</taxon>
        <taxon>Malvaceae</taxon>
        <taxon>Malvoideae</taxon>
        <taxon>Gossypium</taxon>
    </lineage>
</organism>
<keyword evidence="2" id="KW-1185">Reference proteome</keyword>
<evidence type="ECO:0000313" key="1">
    <source>
        <dbReference type="EMBL" id="KAH1114692.1"/>
    </source>
</evidence>
<gene>
    <name evidence="1" type="ORF">J1N35_008070</name>
</gene>
<reference evidence="1 2" key="1">
    <citation type="journal article" date="2021" name="Plant Biotechnol. J.">
        <title>Multi-omics assisted identification of the key and species-specific regulatory components of drought-tolerant mechanisms in Gossypium stocksii.</title>
        <authorList>
            <person name="Yu D."/>
            <person name="Ke L."/>
            <person name="Zhang D."/>
            <person name="Wu Y."/>
            <person name="Sun Y."/>
            <person name="Mei J."/>
            <person name="Sun J."/>
            <person name="Sun Y."/>
        </authorList>
    </citation>
    <scope>NUCLEOTIDE SEQUENCE [LARGE SCALE GENOMIC DNA]</scope>
    <source>
        <strain evidence="2">cv. E1</strain>
        <tissue evidence="1">Leaf</tissue>
    </source>
</reference>
<dbReference type="Proteomes" id="UP000828251">
    <property type="component" value="Unassembled WGS sequence"/>
</dbReference>
<comment type="caution">
    <text evidence="1">The sequence shown here is derived from an EMBL/GenBank/DDBJ whole genome shotgun (WGS) entry which is preliminary data.</text>
</comment>
<name>A0A9D3W8Q4_9ROSI</name>
<proteinExistence type="predicted"/>
<dbReference type="EMBL" id="JAIQCV010000003">
    <property type="protein sequence ID" value="KAH1114692.1"/>
    <property type="molecule type" value="Genomic_DNA"/>
</dbReference>
<accession>A0A9D3W8Q4</accession>
<dbReference type="AlphaFoldDB" id="A0A9D3W8Q4"/>
<protein>
    <submittedName>
        <fullName evidence="1">Uncharacterized protein</fullName>
    </submittedName>
</protein>
<evidence type="ECO:0000313" key="2">
    <source>
        <dbReference type="Proteomes" id="UP000828251"/>
    </source>
</evidence>
<sequence length="87" mass="9955">MDSECKQSPLTLDADNPELGAEALTKLVREVLEEVFEARFKADDETLQPRRLEYNEVEQEFYFSDEHSDDCKATESVTLNVNPTNAQ</sequence>